<gene>
    <name evidence="2" type="ORF">V0U79_13360</name>
</gene>
<dbReference type="Pfam" id="PF00543">
    <property type="entry name" value="P-II"/>
    <property type="match status" value="1"/>
</dbReference>
<accession>A0ABU7LUY5</accession>
<comment type="caution">
    <text evidence="2">The sequence shown here is derived from an EMBL/GenBank/DDBJ whole genome shotgun (WGS) entry which is preliminary data.</text>
</comment>
<dbReference type="Gene3D" id="3.30.70.120">
    <property type="match status" value="1"/>
</dbReference>
<dbReference type="InterPro" id="IPR015867">
    <property type="entry name" value="N-reg_PII/ATP_PRibTrfase_C"/>
</dbReference>
<dbReference type="InterPro" id="IPR011322">
    <property type="entry name" value="N-reg_PII-like_a/b"/>
</dbReference>
<evidence type="ECO:0000313" key="3">
    <source>
        <dbReference type="Proteomes" id="UP001354971"/>
    </source>
</evidence>
<dbReference type="InterPro" id="IPR002187">
    <property type="entry name" value="N-reg_PII"/>
</dbReference>
<proteinExistence type="predicted"/>
<name>A0ABU7LUY5_9PROT</name>
<organism evidence="2 3">
    <name type="scientific">Hyphobacterium lacteum</name>
    <dbReference type="NCBI Taxonomy" id="3116575"/>
    <lineage>
        <taxon>Bacteria</taxon>
        <taxon>Pseudomonadati</taxon>
        <taxon>Pseudomonadota</taxon>
        <taxon>Alphaproteobacteria</taxon>
        <taxon>Maricaulales</taxon>
        <taxon>Maricaulaceae</taxon>
        <taxon>Hyphobacterium</taxon>
    </lineage>
</organism>
<evidence type="ECO:0000256" key="1">
    <source>
        <dbReference type="ARBA" id="ARBA00015681"/>
    </source>
</evidence>
<keyword evidence="3" id="KW-1185">Reference proteome</keyword>
<evidence type="ECO:0000313" key="2">
    <source>
        <dbReference type="EMBL" id="MEE2527349.1"/>
    </source>
</evidence>
<dbReference type="RefSeq" id="WP_330200011.1">
    <property type="nucleotide sequence ID" value="NZ_JAZDRP010000012.1"/>
</dbReference>
<reference evidence="2 3" key="1">
    <citation type="submission" date="2024-01" db="EMBL/GenBank/DDBJ databases">
        <title>Hyphobacterium bacterium isolated from marine sediment.</title>
        <authorList>
            <person name="Zhao S."/>
        </authorList>
    </citation>
    <scope>NUCLEOTIDE SEQUENCE [LARGE SCALE GENOMIC DNA]</scope>
    <source>
        <strain evidence="3">HN65</strain>
    </source>
</reference>
<protein>
    <recommendedName>
        <fullName evidence="1">Nitrogen regulatory protein P-II</fullName>
    </recommendedName>
</protein>
<sequence length="103" mass="11413">METTTKKRLEIVIEAPVLERLTRKLDALKLSGYTVMPAVSGRGRNGSWSRKGEISDSQRMFVLFAVLDEAALAKVLDEVYALVSSQIGIVTVSDVEVVRAERF</sequence>
<dbReference type="Proteomes" id="UP001354971">
    <property type="component" value="Unassembled WGS sequence"/>
</dbReference>
<dbReference type="EMBL" id="JAZDRP010000012">
    <property type="protein sequence ID" value="MEE2527349.1"/>
    <property type="molecule type" value="Genomic_DNA"/>
</dbReference>
<dbReference type="SUPFAM" id="SSF54913">
    <property type="entry name" value="GlnB-like"/>
    <property type="match status" value="1"/>
</dbReference>